<keyword evidence="10" id="KW-0460">Magnesium</keyword>
<reference evidence="19 20" key="1">
    <citation type="journal article" date="2024" name="Nat. Commun.">
        <title>Phylogenomics reveals the evolutionary origins of lichenization in chlorophyte algae.</title>
        <authorList>
            <person name="Puginier C."/>
            <person name="Libourel C."/>
            <person name="Otte J."/>
            <person name="Skaloud P."/>
            <person name="Haon M."/>
            <person name="Grisel S."/>
            <person name="Petersen M."/>
            <person name="Berrin J.G."/>
            <person name="Delaux P.M."/>
            <person name="Dal Grande F."/>
            <person name="Keller J."/>
        </authorList>
    </citation>
    <scope>NUCLEOTIDE SEQUENCE [LARGE SCALE GENOMIC DNA]</scope>
    <source>
        <strain evidence="19 20">SAG 2145</strain>
    </source>
</reference>
<dbReference type="InterPro" id="IPR045058">
    <property type="entry name" value="GIMA/IAN/Toc"/>
</dbReference>
<dbReference type="InterPro" id="IPR006703">
    <property type="entry name" value="G_AIG1"/>
</dbReference>
<evidence type="ECO:0000259" key="18">
    <source>
        <dbReference type="PROSITE" id="PS51720"/>
    </source>
</evidence>
<feature type="compositionally biased region" description="Basic and acidic residues" evidence="17">
    <location>
        <begin position="432"/>
        <end position="449"/>
    </location>
</feature>
<feature type="compositionally biased region" description="Basic and acidic residues" evidence="17">
    <location>
        <begin position="407"/>
        <end position="420"/>
    </location>
</feature>
<dbReference type="PANTHER" id="PTHR10903">
    <property type="entry name" value="GTPASE, IMAP FAMILY MEMBER-RELATED"/>
    <property type="match status" value="1"/>
</dbReference>
<dbReference type="Proteomes" id="UP001438707">
    <property type="component" value="Unassembled WGS sequence"/>
</dbReference>
<dbReference type="Pfam" id="PF04548">
    <property type="entry name" value="AIG1"/>
    <property type="match status" value="1"/>
</dbReference>
<feature type="compositionally biased region" description="Low complexity" evidence="17">
    <location>
        <begin position="901"/>
        <end position="926"/>
    </location>
</feature>
<gene>
    <name evidence="19" type="ORF">WJX74_002838</name>
</gene>
<feature type="compositionally biased region" description="Basic and acidic residues" evidence="17">
    <location>
        <begin position="1318"/>
        <end position="1338"/>
    </location>
</feature>
<keyword evidence="13" id="KW-0342">GTP-binding</keyword>
<dbReference type="Pfam" id="PF11886">
    <property type="entry name" value="TOC159_MAD"/>
    <property type="match status" value="1"/>
</dbReference>
<feature type="compositionally biased region" description="Low complexity" evidence="17">
    <location>
        <begin position="508"/>
        <end position="549"/>
    </location>
</feature>
<dbReference type="InterPro" id="IPR024283">
    <property type="entry name" value="TOC159_MAD"/>
</dbReference>
<keyword evidence="2" id="KW-0813">Transport</keyword>
<comment type="caution">
    <text evidence="19">The sequence shown here is derived from an EMBL/GenBank/DDBJ whole genome shotgun (WGS) entry which is preliminary data.</text>
</comment>
<feature type="region of interest" description="Disordered" evidence="17">
    <location>
        <begin position="204"/>
        <end position="965"/>
    </location>
</feature>
<evidence type="ECO:0000256" key="7">
    <source>
        <dbReference type="ARBA" id="ARBA00022741"/>
    </source>
</evidence>
<feature type="compositionally biased region" description="Low complexity" evidence="17">
    <location>
        <begin position="382"/>
        <end position="402"/>
    </location>
</feature>
<feature type="compositionally biased region" description="Basic and acidic residues" evidence="17">
    <location>
        <begin position="595"/>
        <end position="608"/>
    </location>
</feature>
<dbReference type="Gene3D" id="3.40.50.300">
    <property type="entry name" value="P-loop containing nucleotide triphosphate hydrolases"/>
    <property type="match status" value="1"/>
</dbReference>
<feature type="compositionally biased region" description="Polar residues" evidence="17">
    <location>
        <begin position="737"/>
        <end position="749"/>
    </location>
</feature>
<feature type="compositionally biased region" description="Low complexity" evidence="17">
    <location>
        <begin position="421"/>
        <end position="430"/>
    </location>
</feature>
<feature type="compositionally biased region" description="Polar residues" evidence="17">
    <location>
        <begin position="676"/>
        <end position="686"/>
    </location>
</feature>
<evidence type="ECO:0000256" key="8">
    <source>
        <dbReference type="ARBA" id="ARBA00022801"/>
    </source>
</evidence>
<feature type="compositionally biased region" description="Basic and acidic residues" evidence="17">
    <location>
        <begin position="76"/>
        <end position="94"/>
    </location>
</feature>
<dbReference type="PROSITE" id="PS51720">
    <property type="entry name" value="G_AIG1"/>
    <property type="match status" value="1"/>
</dbReference>
<feature type="compositionally biased region" description="Low complexity" evidence="17">
    <location>
        <begin position="658"/>
        <end position="667"/>
    </location>
</feature>
<name>A0AAW1RWC2_9CHLO</name>
<feature type="compositionally biased region" description="Low complexity" evidence="17">
    <location>
        <begin position="609"/>
        <end position="625"/>
    </location>
</feature>
<feature type="compositionally biased region" description="Polar residues" evidence="17">
    <location>
        <begin position="60"/>
        <end position="71"/>
    </location>
</feature>
<proteinExistence type="inferred from homology"/>
<organism evidence="19 20">
    <name type="scientific">Apatococcus lobatus</name>
    <dbReference type="NCBI Taxonomy" id="904363"/>
    <lineage>
        <taxon>Eukaryota</taxon>
        <taxon>Viridiplantae</taxon>
        <taxon>Chlorophyta</taxon>
        <taxon>core chlorophytes</taxon>
        <taxon>Trebouxiophyceae</taxon>
        <taxon>Chlorellales</taxon>
        <taxon>Chlorellaceae</taxon>
        <taxon>Apatococcus</taxon>
    </lineage>
</organism>
<comment type="similarity">
    <text evidence="16">Belongs to the TRAFAC class TrmE-Era-EngA-EngB-Septin-like GTPase superfamily. AIG1/Toc34/Toc159-like paraseptin GTPase family. TOC159 subfamily.</text>
</comment>
<dbReference type="SUPFAM" id="SSF52540">
    <property type="entry name" value="P-loop containing nucleoside triphosphate hydrolases"/>
    <property type="match status" value="1"/>
</dbReference>
<feature type="compositionally biased region" description="Low complexity" evidence="17">
    <location>
        <begin position="450"/>
        <end position="460"/>
    </location>
</feature>
<feature type="compositionally biased region" description="Low complexity" evidence="17">
    <location>
        <begin position="479"/>
        <end position="492"/>
    </location>
</feature>
<feature type="compositionally biased region" description="Basic and acidic residues" evidence="17">
    <location>
        <begin position="1296"/>
        <end position="1311"/>
    </location>
</feature>
<protein>
    <recommendedName>
        <fullName evidence="18">AIG1-type G domain-containing protein</fullName>
    </recommendedName>
</protein>
<evidence type="ECO:0000256" key="13">
    <source>
        <dbReference type="ARBA" id="ARBA00023134"/>
    </source>
</evidence>
<dbReference type="EMBL" id="JALJOS010000006">
    <property type="protein sequence ID" value="KAK9837681.1"/>
    <property type="molecule type" value="Genomic_DNA"/>
</dbReference>
<keyword evidence="5" id="KW-0812">Transmembrane</keyword>
<dbReference type="GO" id="GO:0009707">
    <property type="term" value="C:chloroplast outer membrane"/>
    <property type="evidence" value="ECO:0007669"/>
    <property type="project" value="UniProtKB-SubCell"/>
</dbReference>
<feature type="compositionally biased region" description="Polar residues" evidence="17">
    <location>
        <begin position="97"/>
        <end position="111"/>
    </location>
</feature>
<keyword evidence="12" id="KW-1133">Transmembrane helix</keyword>
<dbReference type="PANTHER" id="PTHR10903:SF135">
    <property type="entry name" value="TRANSLOCASE OF CHLOROPLAST 120, CHLOROPLASTIC-RELATED"/>
    <property type="match status" value="1"/>
</dbReference>
<evidence type="ECO:0000256" key="9">
    <source>
        <dbReference type="ARBA" id="ARBA00022805"/>
    </source>
</evidence>
<dbReference type="GO" id="GO:0005525">
    <property type="term" value="F:GTP binding"/>
    <property type="evidence" value="ECO:0007669"/>
    <property type="project" value="UniProtKB-KW"/>
</dbReference>
<comment type="subcellular location">
    <subcellularLocation>
        <location evidence="15">Plastid</location>
        <location evidence="15">Chloroplast outer membrane</location>
        <topology evidence="15">Single-pass membrane protein</topology>
    </subcellularLocation>
</comment>
<evidence type="ECO:0000256" key="16">
    <source>
        <dbReference type="ARBA" id="ARBA00023775"/>
    </source>
</evidence>
<keyword evidence="4" id="KW-0934">Plastid</keyword>
<feature type="compositionally biased region" description="Basic and acidic residues" evidence="17">
    <location>
        <begin position="356"/>
        <end position="365"/>
    </location>
</feature>
<evidence type="ECO:0000256" key="17">
    <source>
        <dbReference type="SAM" id="MobiDB-lite"/>
    </source>
</evidence>
<keyword evidence="3" id="KW-0150">Chloroplast</keyword>
<accession>A0AAW1RWC2</accession>
<feature type="compositionally biased region" description="Low complexity" evidence="17">
    <location>
        <begin position="279"/>
        <end position="289"/>
    </location>
</feature>
<keyword evidence="11" id="KW-0653">Protein transport</keyword>
<feature type="compositionally biased region" description="Low complexity" evidence="17">
    <location>
        <begin position="317"/>
        <end position="329"/>
    </location>
</feature>
<feature type="region of interest" description="Disordered" evidence="17">
    <location>
        <begin position="1291"/>
        <end position="1354"/>
    </location>
</feature>
<feature type="compositionally biased region" description="Pro residues" evidence="17">
    <location>
        <begin position="858"/>
        <end position="875"/>
    </location>
</feature>
<evidence type="ECO:0000256" key="2">
    <source>
        <dbReference type="ARBA" id="ARBA00022448"/>
    </source>
</evidence>
<feature type="compositionally biased region" description="Polar residues" evidence="17">
    <location>
        <begin position="1"/>
        <end position="11"/>
    </location>
</feature>
<keyword evidence="6" id="KW-0479">Metal-binding</keyword>
<feature type="compositionally biased region" description="Low complexity" evidence="17">
    <location>
        <begin position="558"/>
        <end position="577"/>
    </location>
</feature>
<feature type="compositionally biased region" description="Polar residues" evidence="17">
    <location>
        <begin position="222"/>
        <end position="256"/>
    </location>
</feature>
<evidence type="ECO:0000313" key="20">
    <source>
        <dbReference type="Proteomes" id="UP001438707"/>
    </source>
</evidence>
<evidence type="ECO:0000256" key="15">
    <source>
        <dbReference type="ARBA" id="ARBA00023766"/>
    </source>
</evidence>
<evidence type="ECO:0000256" key="3">
    <source>
        <dbReference type="ARBA" id="ARBA00022528"/>
    </source>
</evidence>
<feature type="domain" description="AIG1-type G" evidence="18">
    <location>
        <begin position="1036"/>
        <end position="1265"/>
    </location>
</feature>
<evidence type="ECO:0000256" key="6">
    <source>
        <dbReference type="ARBA" id="ARBA00022723"/>
    </source>
</evidence>
<feature type="region of interest" description="Disordered" evidence="17">
    <location>
        <begin position="1"/>
        <end position="136"/>
    </location>
</feature>
<evidence type="ECO:0000256" key="4">
    <source>
        <dbReference type="ARBA" id="ARBA00022640"/>
    </source>
</evidence>
<dbReference type="InterPro" id="IPR027417">
    <property type="entry name" value="P-loop_NTPase"/>
</dbReference>
<feature type="region of interest" description="Disordered" evidence="17">
    <location>
        <begin position="1199"/>
        <end position="1225"/>
    </location>
</feature>
<dbReference type="GO" id="GO:0015031">
    <property type="term" value="P:protein transport"/>
    <property type="evidence" value="ECO:0007669"/>
    <property type="project" value="UniProtKB-KW"/>
</dbReference>
<keyword evidence="20" id="KW-1185">Reference proteome</keyword>
<evidence type="ECO:0000256" key="11">
    <source>
        <dbReference type="ARBA" id="ARBA00022927"/>
    </source>
</evidence>
<evidence type="ECO:0000313" key="19">
    <source>
        <dbReference type="EMBL" id="KAK9837681.1"/>
    </source>
</evidence>
<keyword evidence="7" id="KW-0547">Nucleotide-binding</keyword>
<evidence type="ECO:0000256" key="14">
    <source>
        <dbReference type="ARBA" id="ARBA00023136"/>
    </source>
</evidence>
<evidence type="ECO:0000256" key="10">
    <source>
        <dbReference type="ARBA" id="ARBA00022842"/>
    </source>
</evidence>
<dbReference type="GO" id="GO:0046872">
    <property type="term" value="F:metal ion binding"/>
    <property type="evidence" value="ECO:0007669"/>
    <property type="project" value="UniProtKB-KW"/>
</dbReference>
<feature type="compositionally biased region" description="Polar residues" evidence="17">
    <location>
        <begin position="933"/>
        <end position="947"/>
    </location>
</feature>
<feature type="compositionally biased region" description="Polar residues" evidence="17">
    <location>
        <begin position="757"/>
        <end position="772"/>
    </location>
</feature>
<keyword evidence="9" id="KW-1002">Plastid outer membrane</keyword>
<feature type="compositionally biased region" description="Polar residues" evidence="17">
    <location>
        <begin position="304"/>
        <end position="314"/>
    </location>
</feature>
<sequence length="1647" mass="170509">MEETPPITTGNAVGDSEIDSDEDVILSSASDTGDDESTIRTDDDYAYANDAAAEEDYSETQQNTDTEAASSDTDEERFREMHDQHAAEEKRLLELYHQQQAARRSQGSPDLSASWVAVPRPGSPTSDQAPDHVPLQDANEALTTLSSLVNDNATPDASLLQGLTPSNARDRIEEMLRGSSNVQATGRTLQEEVAAIGASLLPRIQESDLNQSSHSESHFSETRQSGQPDGRSSSVHHSSQHGTQSGADGNDQQSPRQLVGLDSIFDRAAHGSSAGGGSSQQQGSGSVAADNASQARKSAGVQLGTAQDKTSDTASRAAEGASDAGKAAGSHVQGAGDKTSEAASGAVDNASHASKRAGEQLESGRGKTSRASSEAADRASDASRSAADESSQAASGAADSASNVSKRAGEQLESGKDKASRAASGAAEGAADTDRSANDQLESAKDKTSEAASGAAESASDVGKSAGGQLEAAKDKTSEAASGVGESASDAGKSAGGQLEAAKDKTSEAASGAAQGASSAAKSAGGQAESAAQKASGAASDAAQGTSDAVKSAGSQLGSALQQGSDSAADSSKDISGTASQAKPEASQGGADASTKSEAKPSHVEASHGAKGASAAATPAQSTVSGTKPDNADASQTAEGAPEASTPDSAAQEPKAVGQQAGAAQSSKDQEGKSAPEQSKATPSTQGASGAGEGASEAATPAQATAAGPKADGPASSHAAEGAGEASTPQAPADSRAGSQQPQASSAGATDTGAVEGTSQMGSAPQPSSATEIGSDAAQAAAATPAPEGITPEASQPMAAPIATTLAAADAKASSDAPKASGSEGAQSAAGKAETPGAQKPSGLGGAGAKPGGSRMPFLPPRPSRGPKPSQPKPAQPAEGASQDRAQVPSDEPEVSQPTHQQPSASTAQPSAAAQRQPSAPAAQSALVRDPQRAQNNVHPGNGNTQARPAAQPDPDEPENIQRMRRDVNELRVTLYRLARRLNSTPNSNIVQQVIYRLDLSERIKAPFRAGAQRSSYAVAAQDMAAEADSQNVPLTFEVSIMMLGMSGVGKSALINRLLGQNVAPESAFGEHNGNKIREYTGEFKGVGVKIIDTPGLESSSNATAHNLSVLKKIKAAHRKYKPTMVFYVDRMDVLRRQQGDFRTLQMVTEVVGSSVWLNTILVLTHAGEPVPEGPQGEFGYETWVSRRTNALQQSIRQAAGDPRLLNPSQMVDSSPRAPRNAAGEPLLPTGGPWRANLLLMAVASGLLNSAEEILQIQPAARSAQQQQAMAMLRGQRIPPVPYLVSQMVQPHKPKKPADDEVELKHPDQIRKLPYSQQKEEFRKRREYVKMRRDEAKAAEGQQGSVAVPGPETPLPPSFDGEPQSHRYRFLESNSGWLARPFVEAHGVDHDDNVDGFSIERVYTLRKPSQYLGGAPSTVIVQLHKDKNQFSLQSEADSSYWHKSFWVSSAGVGLQNIQSDMLYTGQLQTRLKFLGQKGPKTAVGVLLSRLSEGAEDKQSIPLPTKGPRAMGFKIEGKYRVHPTTKVVGALGRVRTTHTSSSEEALAANAELRLRQPGGDKQMLIGGSAMKFRRDLALGGNVSGQFSATKQTQIAPRLNYTNKGQGTVSVRITSHDQAKLGYSVAVPLVIGLLNRIRNRKDTGEDEMY</sequence>
<dbReference type="GO" id="GO:0016787">
    <property type="term" value="F:hydrolase activity"/>
    <property type="evidence" value="ECO:0007669"/>
    <property type="project" value="UniProtKB-KW"/>
</dbReference>
<keyword evidence="14" id="KW-0472">Membrane</keyword>
<evidence type="ECO:0000256" key="12">
    <source>
        <dbReference type="ARBA" id="ARBA00022989"/>
    </source>
</evidence>
<feature type="compositionally biased region" description="Low complexity" evidence="17">
    <location>
        <begin position="694"/>
        <end position="727"/>
    </location>
</feature>
<comment type="cofactor">
    <cofactor evidence="1">
        <name>Mg(2+)</name>
        <dbReference type="ChEBI" id="CHEBI:18420"/>
    </cofactor>
</comment>
<evidence type="ECO:0000256" key="5">
    <source>
        <dbReference type="ARBA" id="ARBA00022692"/>
    </source>
</evidence>
<keyword evidence="8" id="KW-0378">Hydrolase</keyword>
<feature type="compositionally biased region" description="Low complexity" evidence="17">
    <location>
        <begin position="777"/>
        <end position="834"/>
    </location>
</feature>
<evidence type="ECO:0000256" key="1">
    <source>
        <dbReference type="ARBA" id="ARBA00001946"/>
    </source>
</evidence>